<evidence type="ECO:0000256" key="2">
    <source>
        <dbReference type="ARBA" id="ARBA00012438"/>
    </source>
</evidence>
<evidence type="ECO:0000256" key="4">
    <source>
        <dbReference type="ARBA" id="ARBA00023012"/>
    </source>
</evidence>
<dbReference type="InterPro" id="IPR011006">
    <property type="entry name" value="CheY-like_superfamily"/>
</dbReference>
<dbReference type="RefSeq" id="WP_378478912.1">
    <property type="nucleotide sequence ID" value="NZ_JBHUIW010000020.1"/>
</dbReference>
<evidence type="ECO:0000259" key="12">
    <source>
        <dbReference type="PROSITE" id="PS50894"/>
    </source>
</evidence>
<dbReference type="InterPro" id="IPR036890">
    <property type="entry name" value="HATPase_C_sf"/>
</dbReference>
<evidence type="ECO:0000259" key="10">
    <source>
        <dbReference type="PROSITE" id="PS50109"/>
    </source>
</evidence>
<evidence type="ECO:0000256" key="3">
    <source>
        <dbReference type="ARBA" id="ARBA00022553"/>
    </source>
</evidence>
<dbReference type="InterPro" id="IPR001789">
    <property type="entry name" value="Sig_transdc_resp-reg_receiver"/>
</dbReference>
<dbReference type="Pfam" id="PF01627">
    <property type="entry name" value="Hpt"/>
    <property type="match status" value="1"/>
</dbReference>
<evidence type="ECO:0000256" key="7">
    <source>
        <dbReference type="SAM" id="Coils"/>
    </source>
</evidence>
<keyword evidence="13" id="KW-0547">Nucleotide-binding</keyword>
<evidence type="ECO:0000256" key="8">
    <source>
        <dbReference type="SAM" id="MobiDB-lite"/>
    </source>
</evidence>
<reference evidence="14" key="1">
    <citation type="journal article" date="2019" name="Int. J. Syst. Evol. Microbiol.">
        <title>The Global Catalogue of Microorganisms (GCM) 10K type strain sequencing project: providing services to taxonomists for standard genome sequencing and annotation.</title>
        <authorList>
            <consortium name="The Broad Institute Genomics Platform"/>
            <consortium name="The Broad Institute Genome Sequencing Center for Infectious Disease"/>
            <person name="Wu L."/>
            <person name="Ma J."/>
        </authorList>
    </citation>
    <scope>NUCLEOTIDE SEQUENCE [LARGE SCALE GENOMIC DNA]</scope>
    <source>
        <strain evidence="14">CGMCC 1.6774</strain>
    </source>
</reference>
<dbReference type="PRINTS" id="PR00344">
    <property type="entry name" value="BCTRLSENSOR"/>
</dbReference>
<evidence type="ECO:0000259" key="11">
    <source>
        <dbReference type="PROSITE" id="PS50110"/>
    </source>
</evidence>
<dbReference type="InterPro" id="IPR054327">
    <property type="entry name" value="His-kinase-like_sensor"/>
</dbReference>
<dbReference type="InterPro" id="IPR036641">
    <property type="entry name" value="HPT_dom_sf"/>
</dbReference>
<dbReference type="Pfam" id="PF00072">
    <property type="entry name" value="Response_reg"/>
    <property type="match status" value="1"/>
</dbReference>
<dbReference type="InterPro" id="IPR008207">
    <property type="entry name" value="Sig_transdc_His_kin_Hpt_dom"/>
</dbReference>
<accession>A0ABW5AMV5</accession>
<evidence type="ECO:0000313" key="14">
    <source>
        <dbReference type="Proteomes" id="UP001597314"/>
    </source>
</evidence>
<keyword evidence="4" id="KW-0902">Two-component regulatory system</keyword>
<dbReference type="CDD" id="cd17546">
    <property type="entry name" value="REC_hyHK_CKI1_RcsC-like"/>
    <property type="match status" value="1"/>
</dbReference>
<dbReference type="GO" id="GO:0005524">
    <property type="term" value="F:ATP binding"/>
    <property type="evidence" value="ECO:0007669"/>
    <property type="project" value="UniProtKB-KW"/>
</dbReference>
<feature type="domain" description="Histidine kinase" evidence="10">
    <location>
        <begin position="381"/>
        <end position="602"/>
    </location>
</feature>
<comment type="caution">
    <text evidence="13">The sequence shown here is derived from an EMBL/GenBank/DDBJ whole genome shotgun (WGS) entry which is preliminary data.</text>
</comment>
<dbReference type="Proteomes" id="UP001597314">
    <property type="component" value="Unassembled WGS sequence"/>
</dbReference>
<dbReference type="InterPro" id="IPR004358">
    <property type="entry name" value="Sig_transdc_His_kin-like_C"/>
</dbReference>
<comment type="catalytic activity">
    <reaction evidence="1">
        <text>ATP + protein L-histidine = ADP + protein N-phospho-L-histidine.</text>
        <dbReference type="EC" id="2.7.13.3"/>
    </reaction>
</comment>
<dbReference type="PROSITE" id="PS50894">
    <property type="entry name" value="HPT"/>
    <property type="match status" value="1"/>
</dbReference>
<feature type="compositionally biased region" description="Low complexity" evidence="8">
    <location>
        <begin position="784"/>
        <end position="798"/>
    </location>
</feature>
<dbReference type="PROSITE" id="PS50109">
    <property type="entry name" value="HIS_KIN"/>
    <property type="match status" value="1"/>
</dbReference>
<dbReference type="Gene3D" id="3.30.450.20">
    <property type="entry name" value="PAS domain"/>
    <property type="match status" value="2"/>
</dbReference>
<dbReference type="Gene3D" id="1.20.120.160">
    <property type="entry name" value="HPT domain"/>
    <property type="match status" value="1"/>
</dbReference>
<keyword evidence="13" id="KW-0067">ATP-binding</keyword>
<keyword evidence="9" id="KW-0472">Membrane</keyword>
<dbReference type="Gene3D" id="3.30.565.10">
    <property type="entry name" value="Histidine kinase-like ATPase, C-terminal domain"/>
    <property type="match status" value="1"/>
</dbReference>
<dbReference type="Gene3D" id="3.40.50.2300">
    <property type="match status" value="1"/>
</dbReference>
<dbReference type="SUPFAM" id="SSF55874">
    <property type="entry name" value="ATPase domain of HSP90 chaperone/DNA topoisomerase II/histidine kinase"/>
    <property type="match status" value="1"/>
</dbReference>
<evidence type="ECO:0000256" key="5">
    <source>
        <dbReference type="PROSITE-ProRule" id="PRU00110"/>
    </source>
</evidence>
<dbReference type="Pfam" id="PF02518">
    <property type="entry name" value="HATPase_c"/>
    <property type="match status" value="1"/>
</dbReference>
<protein>
    <recommendedName>
        <fullName evidence="2">histidine kinase</fullName>
        <ecNumber evidence="2">2.7.13.3</ecNumber>
    </recommendedName>
</protein>
<proteinExistence type="predicted"/>
<keyword evidence="9" id="KW-1133">Transmembrane helix</keyword>
<keyword evidence="9" id="KW-0812">Transmembrane</keyword>
<dbReference type="CDD" id="cd12915">
    <property type="entry name" value="PDC2_DGC_like"/>
    <property type="match status" value="1"/>
</dbReference>
<feature type="region of interest" description="Disordered" evidence="8">
    <location>
        <begin position="1"/>
        <end position="22"/>
    </location>
</feature>
<dbReference type="Pfam" id="PF00512">
    <property type="entry name" value="HisKA"/>
    <property type="match status" value="1"/>
</dbReference>
<keyword evidence="14" id="KW-1185">Reference proteome</keyword>
<dbReference type="SUPFAM" id="SSF47384">
    <property type="entry name" value="Homodimeric domain of signal transducing histidine kinase"/>
    <property type="match status" value="1"/>
</dbReference>
<dbReference type="SMART" id="SM00448">
    <property type="entry name" value="REC"/>
    <property type="match status" value="1"/>
</dbReference>
<dbReference type="PROSITE" id="PS50110">
    <property type="entry name" value="RESPONSE_REGULATORY"/>
    <property type="match status" value="1"/>
</dbReference>
<dbReference type="EMBL" id="JBHUIW010000020">
    <property type="protein sequence ID" value="MFD2183762.1"/>
    <property type="molecule type" value="Genomic_DNA"/>
</dbReference>
<gene>
    <name evidence="13" type="ORF">ACFSOX_16530</name>
</gene>
<dbReference type="InterPro" id="IPR003661">
    <property type="entry name" value="HisK_dim/P_dom"/>
</dbReference>
<evidence type="ECO:0000256" key="9">
    <source>
        <dbReference type="SAM" id="Phobius"/>
    </source>
</evidence>
<keyword evidence="3 6" id="KW-0597">Phosphoprotein</keyword>
<evidence type="ECO:0000256" key="1">
    <source>
        <dbReference type="ARBA" id="ARBA00000085"/>
    </source>
</evidence>
<dbReference type="CDD" id="cd00082">
    <property type="entry name" value="HisKA"/>
    <property type="match status" value="1"/>
</dbReference>
<feature type="region of interest" description="Disordered" evidence="8">
    <location>
        <begin position="768"/>
        <end position="798"/>
    </location>
</feature>
<evidence type="ECO:0000256" key="6">
    <source>
        <dbReference type="PROSITE-ProRule" id="PRU00169"/>
    </source>
</evidence>
<feature type="modified residue" description="4-aspartylphosphate" evidence="6">
    <location>
        <position position="682"/>
    </location>
</feature>
<feature type="compositionally biased region" description="Pro residues" evidence="8">
    <location>
        <begin position="1"/>
        <end position="10"/>
    </location>
</feature>
<dbReference type="InterPro" id="IPR005467">
    <property type="entry name" value="His_kinase_dom"/>
</dbReference>
<feature type="domain" description="Response regulatory" evidence="11">
    <location>
        <begin position="633"/>
        <end position="750"/>
    </location>
</feature>
<keyword evidence="7" id="KW-0175">Coiled coil</keyword>
<feature type="coiled-coil region" evidence="7">
    <location>
        <begin position="344"/>
        <end position="377"/>
    </location>
</feature>
<dbReference type="CDD" id="cd16922">
    <property type="entry name" value="HATPase_EvgS-ArcB-TorS-like"/>
    <property type="match status" value="1"/>
</dbReference>
<dbReference type="InterPro" id="IPR036097">
    <property type="entry name" value="HisK_dim/P_sf"/>
</dbReference>
<dbReference type="Gene3D" id="1.10.287.130">
    <property type="match status" value="1"/>
</dbReference>
<evidence type="ECO:0000313" key="13">
    <source>
        <dbReference type="EMBL" id="MFD2183762.1"/>
    </source>
</evidence>
<sequence length="912" mass="96936">MTPPGGPPGPASGRAATRSGGGGPVKISRPFAGLIAGAVFMIATIVGMNALVLGNLRESALAAAEQSLTQRSAIMAEQADRALQSVDLTLSALLEHVPDAVSNDRAEFGRRLSGLSTHTILRAKATVVPQLEALSLFDSSGALVNFSRFWPTPALSIADREHFLRLQTERLPHSIIGAPVQSRVTGEWLVGLHRRLDAYDGSFMGIMSATLSLDHFEQLYRAVSLSEHDSIALMTREGVLLMRHPRVPLIGKSFAIRDGGERAYTEHLVSPLDGQERVVAVRPLKSYPLVMVATTTKNHALAGWHAVVRLSVFLSVIGAVIVIVAALSIALWWNEQTRAVKARTDQMAAENARARAEAELMREREKAAEAANRAKSDFLATMSHEIRTPMNALLGLAATLMESDLDAEQRVCVTALHDAGDNLLRILNDILDFSKLEAGKLEFEAIPFSPAALVDNAVSIVGKRAADRGLVIHTAIAPDLPAALIGDAGRLRQVLLNLLSNAVKFTCRGEIRVAVRRLGCDAERAEIEWIVADTGMGIAADRIPFLFDKFTQADPSINRRFGGTGLGLAICKHIVDQMGGTIGVESAEGVGTTFRVRLALAWSDSFVGEPRGDDAWILAAFRERLAALGRPLRLLIAEDNPTNQLVAVKMLKEFGIVPRLVGDGAEAVAAVAETRYDAVLMDVRMPQMDGLEATQTIRARGGPNDGVPIVAITANAYPEDIKICRAAGMTGFVAKPLRKQALIEALLDVVEQRGVEPRVAEPRVADGAVPLPTMPQAGTGPGDGPARPAGGPASGGDPDQAIDGAMLAMLAEEIGEDGLALAVEVFLRESDARLARMSDLFPELARDTIAVEAHTLKGAAATMGAAAVAALAAELERAAATISAEDYRVQIARLDTALAHARTHLVALAAAA</sequence>
<dbReference type="SUPFAM" id="SSF47226">
    <property type="entry name" value="Histidine-containing phosphotransfer domain, HPT domain"/>
    <property type="match status" value="1"/>
</dbReference>
<dbReference type="SUPFAM" id="SSF52172">
    <property type="entry name" value="CheY-like"/>
    <property type="match status" value="1"/>
</dbReference>
<dbReference type="InterPro" id="IPR003594">
    <property type="entry name" value="HATPase_dom"/>
</dbReference>
<feature type="transmembrane region" description="Helical" evidence="9">
    <location>
        <begin position="307"/>
        <end position="333"/>
    </location>
</feature>
<dbReference type="EC" id="2.7.13.3" evidence="2"/>
<dbReference type="PANTHER" id="PTHR45339:SF5">
    <property type="entry name" value="HISTIDINE KINASE"/>
    <property type="match status" value="1"/>
</dbReference>
<dbReference type="CDD" id="cd12914">
    <property type="entry name" value="PDC1_DGC_like"/>
    <property type="match status" value="1"/>
</dbReference>
<feature type="domain" description="HPt" evidence="12">
    <location>
        <begin position="815"/>
        <end position="908"/>
    </location>
</feature>
<dbReference type="PANTHER" id="PTHR45339">
    <property type="entry name" value="HYBRID SIGNAL TRANSDUCTION HISTIDINE KINASE J"/>
    <property type="match status" value="1"/>
</dbReference>
<feature type="modified residue" description="Phosphohistidine" evidence="5">
    <location>
        <position position="854"/>
    </location>
</feature>
<dbReference type="Pfam" id="PF22588">
    <property type="entry name" value="dCache_1_like"/>
    <property type="match status" value="1"/>
</dbReference>
<dbReference type="SMART" id="SM00388">
    <property type="entry name" value="HisKA"/>
    <property type="match status" value="1"/>
</dbReference>
<name>A0ABW5AMV5_9BRAD</name>
<dbReference type="SMART" id="SM00387">
    <property type="entry name" value="HATPase_c"/>
    <property type="match status" value="1"/>
</dbReference>
<organism evidence="13 14">
    <name type="scientific">Rhodoplanes azumiensis</name>
    <dbReference type="NCBI Taxonomy" id="1897628"/>
    <lineage>
        <taxon>Bacteria</taxon>
        <taxon>Pseudomonadati</taxon>
        <taxon>Pseudomonadota</taxon>
        <taxon>Alphaproteobacteria</taxon>
        <taxon>Hyphomicrobiales</taxon>
        <taxon>Nitrobacteraceae</taxon>
        <taxon>Rhodoplanes</taxon>
    </lineage>
</organism>
<feature type="transmembrane region" description="Helical" evidence="9">
    <location>
        <begin position="31"/>
        <end position="53"/>
    </location>
</feature>